<evidence type="ECO:0000313" key="1">
    <source>
        <dbReference type="EMBL" id="RNA27760.1"/>
    </source>
</evidence>
<comment type="caution">
    <text evidence="1">The sequence shown here is derived from an EMBL/GenBank/DDBJ whole genome shotgun (WGS) entry which is preliminary data.</text>
</comment>
<dbReference type="AlphaFoldDB" id="A0A3M7RWF0"/>
<name>A0A3M7RWF0_BRAPC</name>
<protein>
    <submittedName>
        <fullName evidence="1">Uncharacterized protein</fullName>
    </submittedName>
</protein>
<dbReference type="EMBL" id="REGN01002498">
    <property type="protein sequence ID" value="RNA27760.1"/>
    <property type="molecule type" value="Genomic_DNA"/>
</dbReference>
<gene>
    <name evidence="1" type="ORF">BpHYR1_048296</name>
</gene>
<dbReference type="Proteomes" id="UP000276133">
    <property type="component" value="Unassembled WGS sequence"/>
</dbReference>
<keyword evidence="2" id="KW-1185">Reference proteome</keyword>
<evidence type="ECO:0000313" key="2">
    <source>
        <dbReference type="Proteomes" id="UP000276133"/>
    </source>
</evidence>
<reference evidence="1 2" key="1">
    <citation type="journal article" date="2018" name="Sci. Rep.">
        <title>Genomic signatures of local adaptation to the degree of environmental predictability in rotifers.</title>
        <authorList>
            <person name="Franch-Gras L."/>
            <person name="Hahn C."/>
            <person name="Garcia-Roger E.M."/>
            <person name="Carmona M.J."/>
            <person name="Serra M."/>
            <person name="Gomez A."/>
        </authorList>
    </citation>
    <scope>NUCLEOTIDE SEQUENCE [LARGE SCALE GENOMIC DNA]</scope>
    <source>
        <strain evidence="1">HYR1</strain>
    </source>
</reference>
<proteinExistence type="predicted"/>
<accession>A0A3M7RWF0</accession>
<organism evidence="1 2">
    <name type="scientific">Brachionus plicatilis</name>
    <name type="common">Marine rotifer</name>
    <name type="synonym">Brachionus muelleri</name>
    <dbReference type="NCBI Taxonomy" id="10195"/>
    <lineage>
        <taxon>Eukaryota</taxon>
        <taxon>Metazoa</taxon>
        <taxon>Spiralia</taxon>
        <taxon>Gnathifera</taxon>
        <taxon>Rotifera</taxon>
        <taxon>Eurotatoria</taxon>
        <taxon>Monogononta</taxon>
        <taxon>Pseudotrocha</taxon>
        <taxon>Ploima</taxon>
        <taxon>Brachionidae</taxon>
        <taxon>Brachionus</taxon>
    </lineage>
</organism>
<sequence>MSLSILMDNEDALISSTQNKLFVILYRANAPSEINLNRLKKLANMSRYSLEVYLFYEHKFNMLVSSK</sequence>